<protein>
    <submittedName>
        <fullName evidence="1">Uncharacterized protein</fullName>
    </submittedName>
</protein>
<sequence>MAYNNQLFPIIAGQVGVGCCTRVGMDMQPLYYTDTPMFERHLVISLPKKAKTNDWDDDFLAFENLRKIINSRKDLVNRNIEFAKILSYSTKVEIGDKIENKGIATIQDYMIEREKFMVSELV</sequence>
<comment type="caution">
    <text evidence="1">The sequence shown here is derived from an EMBL/GenBank/DDBJ whole genome shotgun (WGS) entry which is preliminary data.</text>
</comment>
<name>A0A645FWX0_9ZZZZ</name>
<dbReference type="EMBL" id="VSSQ01066507">
    <property type="protein sequence ID" value="MPN19028.1"/>
    <property type="molecule type" value="Genomic_DNA"/>
</dbReference>
<evidence type="ECO:0000313" key="1">
    <source>
        <dbReference type="EMBL" id="MPN19028.1"/>
    </source>
</evidence>
<organism evidence="1">
    <name type="scientific">bioreactor metagenome</name>
    <dbReference type="NCBI Taxonomy" id="1076179"/>
    <lineage>
        <taxon>unclassified sequences</taxon>
        <taxon>metagenomes</taxon>
        <taxon>ecological metagenomes</taxon>
    </lineage>
</organism>
<proteinExistence type="predicted"/>
<gene>
    <name evidence="1" type="ORF">SDC9_166394</name>
</gene>
<reference evidence="1" key="1">
    <citation type="submission" date="2019-08" db="EMBL/GenBank/DDBJ databases">
        <authorList>
            <person name="Kucharzyk K."/>
            <person name="Murdoch R.W."/>
            <person name="Higgins S."/>
            <person name="Loffler F."/>
        </authorList>
    </citation>
    <scope>NUCLEOTIDE SEQUENCE</scope>
</reference>
<dbReference type="AlphaFoldDB" id="A0A645FWX0"/>
<accession>A0A645FWX0</accession>